<keyword evidence="6 7" id="KW-0472">Membrane</keyword>
<dbReference type="InterPro" id="IPR007369">
    <property type="entry name" value="Peptidase_A22B_SPP"/>
</dbReference>
<evidence type="ECO:0000256" key="2">
    <source>
        <dbReference type="ARBA" id="ARBA00006859"/>
    </source>
</evidence>
<keyword evidence="3 7" id="KW-0812">Transmembrane</keyword>
<keyword evidence="4" id="KW-0378">Hydrolase</keyword>
<evidence type="ECO:0000256" key="5">
    <source>
        <dbReference type="ARBA" id="ARBA00022989"/>
    </source>
</evidence>
<evidence type="ECO:0000256" key="4">
    <source>
        <dbReference type="ARBA" id="ARBA00022801"/>
    </source>
</evidence>
<dbReference type="Pfam" id="PF04258">
    <property type="entry name" value="Peptidase_A22B"/>
    <property type="match status" value="1"/>
</dbReference>
<keyword evidence="5 7" id="KW-1133">Transmembrane helix</keyword>
<dbReference type="SMART" id="SM00730">
    <property type="entry name" value="PSN"/>
    <property type="match status" value="1"/>
</dbReference>
<proteinExistence type="inferred from homology"/>
<feature type="transmembrane region" description="Helical" evidence="7">
    <location>
        <begin position="56"/>
        <end position="76"/>
    </location>
</feature>
<dbReference type="GO" id="GO:0006465">
    <property type="term" value="P:signal peptide processing"/>
    <property type="evidence" value="ECO:0007669"/>
    <property type="project" value="TreeGrafter"/>
</dbReference>
<organism evidence="8 9">
    <name type="scientific">Iris pallida</name>
    <name type="common">Sweet iris</name>
    <dbReference type="NCBI Taxonomy" id="29817"/>
    <lineage>
        <taxon>Eukaryota</taxon>
        <taxon>Viridiplantae</taxon>
        <taxon>Streptophyta</taxon>
        <taxon>Embryophyta</taxon>
        <taxon>Tracheophyta</taxon>
        <taxon>Spermatophyta</taxon>
        <taxon>Magnoliopsida</taxon>
        <taxon>Liliopsida</taxon>
        <taxon>Asparagales</taxon>
        <taxon>Iridaceae</taxon>
        <taxon>Iridoideae</taxon>
        <taxon>Irideae</taxon>
        <taxon>Iris</taxon>
    </lineage>
</organism>
<dbReference type="GO" id="GO:0098553">
    <property type="term" value="C:lumenal side of endoplasmic reticulum membrane"/>
    <property type="evidence" value="ECO:0007669"/>
    <property type="project" value="TreeGrafter"/>
</dbReference>
<accession>A0AAX6EVK8</accession>
<evidence type="ECO:0008006" key="10">
    <source>
        <dbReference type="Google" id="ProtNLM"/>
    </source>
</evidence>
<protein>
    <recommendedName>
        <fullName evidence="10">Signal peptide peptidase-like 3</fullName>
    </recommendedName>
</protein>
<dbReference type="PANTHER" id="PTHR12174:SF22">
    <property type="entry name" value="SIGNAL PEPTIDE PEPTIDASE-LIKE 3"/>
    <property type="match status" value="1"/>
</dbReference>
<comment type="subcellular location">
    <subcellularLocation>
        <location evidence="1">Endomembrane system</location>
        <topology evidence="1">Multi-pass membrane protein</topology>
    </subcellularLocation>
</comment>
<evidence type="ECO:0000256" key="3">
    <source>
        <dbReference type="ARBA" id="ARBA00022692"/>
    </source>
</evidence>
<dbReference type="EMBL" id="JANAVB010033814">
    <property type="protein sequence ID" value="KAJ6807899.1"/>
    <property type="molecule type" value="Genomic_DNA"/>
</dbReference>
<dbReference type="AlphaFoldDB" id="A0AAX6EVK8"/>
<evidence type="ECO:0000313" key="8">
    <source>
        <dbReference type="EMBL" id="KAJ6807899.1"/>
    </source>
</evidence>
<name>A0AAX6EVK8_IRIPA</name>
<feature type="transmembrane region" description="Helical" evidence="7">
    <location>
        <begin position="15"/>
        <end position="35"/>
    </location>
</feature>
<gene>
    <name evidence="8" type="ORF">M6B38_169795</name>
</gene>
<dbReference type="Proteomes" id="UP001140949">
    <property type="component" value="Unassembled WGS sequence"/>
</dbReference>
<evidence type="ECO:0000256" key="1">
    <source>
        <dbReference type="ARBA" id="ARBA00004127"/>
    </source>
</evidence>
<dbReference type="GO" id="GO:0030660">
    <property type="term" value="C:Golgi-associated vesicle membrane"/>
    <property type="evidence" value="ECO:0007669"/>
    <property type="project" value="TreeGrafter"/>
</dbReference>
<dbReference type="GO" id="GO:0098554">
    <property type="term" value="C:cytoplasmic side of endoplasmic reticulum membrane"/>
    <property type="evidence" value="ECO:0007669"/>
    <property type="project" value="TreeGrafter"/>
</dbReference>
<keyword evidence="9" id="KW-1185">Reference proteome</keyword>
<dbReference type="InterPro" id="IPR006639">
    <property type="entry name" value="Preselin/SPP"/>
</dbReference>
<dbReference type="PANTHER" id="PTHR12174">
    <property type="entry name" value="SIGNAL PEPTIDE PEPTIDASE"/>
    <property type="match status" value="1"/>
</dbReference>
<comment type="caution">
    <text evidence="8">The sequence shown here is derived from an EMBL/GenBank/DDBJ whole genome shotgun (WGS) entry which is preliminary data.</text>
</comment>
<evidence type="ECO:0000313" key="9">
    <source>
        <dbReference type="Proteomes" id="UP001140949"/>
    </source>
</evidence>
<comment type="similarity">
    <text evidence="2">Belongs to the peptidase A22B family.</text>
</comment>
<evidence type="ECO:0000256" key="7">
    <source>
        <dbReference type="SAM" id="Phobius"/>
    </source>
</evidence>
<evidence type="ECO:0000256" key="6">
    <source>
        <dbReference type="ARBA" id="ARBA00023136"/>
    </source>
</evidence>
<feature type="transmembrane region" description="Helical" evidence="7">
    <location>
        <begin position="185"/>
        <end position="206"/>
    </location>
</feature>
<reference evidence="8" key="2">
    <citation type="submission" date="2023-04" db="EMBL/GenBank/DDBJ databases">
        <authorList>
            <person name="Bruccoleri R.E."/>
            <person name="Oakeley E.J."/>
            <person name="Faust A.-M."/>
            <person name="Dessus-Babus S."/>
            <person name="Altorfer M."/>
            <person name="Burckhardt D."/>
            <person name="Oertli M."/>
            <person name="Naumann U."/>
            <person name="Petersen F."/>
            <person name="Wong J."/>
        </authorList>
    </citation>
    <scope>NUCLEOTIDE SEQUENCE</scope>
    <source>
        <strain evidence="8">GSM-AAB239-AS_SAM_17_03QT</strain>
        <tissue evidence="8">Leaf</tissue>
    </source>
</reference>
<feature type="transmembrane region" description="Helical" evidence="7">
    <location>
        <begin position="82"/>
        <end position="103"/>
    </location>
</feature>
<feature type="transmembrane region" description="Helical" evidence="7">
    <location>
        <begin position="145"/>
        <end position="165"/>
    </location>
</feature>
<dbReference type="GO" id="GO:0033619">
    <property type="term" value="P:membrane protein proteolysis"/>
    <property type="evidence" value="ECO:0007669"/>
    <property type="project" value="TreeGrafter"/>
</dbReference>
<dbReference type="GO" id="GO:0042500">
    <property type="term" value="F:aspartic endopeptidase activity, intramembrane cleaving"/>
    <property type="evidence" value="ECO:0007669"/>
    <property type="project" value="InterPro"/>
</dbReference>
<reference evidence="8" key="1">
    <citation type="journal article" date="2023" name="GigaByte">
        <title>Genome assembly of the bearded iris, Iris pallida Lam.</title>
        <authorList>
            <person name="Bruccoleri R.E."/>
            <person name="Oakeley E.J."/>
            <person name="Faust A.M.E."/>
            <person name="Altorfer M."/>
            <person name="Dessus-Babus S."/>
            <person name="Burckhardt D."/>
            <person name="Oertli M."/>
            <person name="Naumann U."/>
            <person name="Petersen F."/>
            <person name="Wong J."/>
        </authorList>
    </citation>
    <scope>NUCLEOTIDE SEQUENCE</scope>
    <source>
        <strain evidence="8">GSM-AAB239-AS_SAM_17_03QT</strain>
    </source>
</reference>
<sequence length="318" mass="35261">MEPLWKLSYLLEPSSLALILTAVSVTFASASRALHHGREMERNLDFSESSITLDRSQALMIPLASSCSLLLMFYLFSSLSHLVTAFTAAASAAALFFCLSPYLSLLRRRLSLPDPLLSSSSSSSSSSRRCCCPSSSRPFTRLQSLLLLLCLSLVFSWLVTGHWVLNNVLGISICVAFVSHVRLPNVKICALLLACLFVYDVFWVFFSERFFGANVMVSVATQKASNPVRTVADSLSLPGLQMIAKKLEMPVKLVFPRSLVGGIVPGSNAVDYMMLGLGDMVKNFAYKVESYFMIVIVHYFPHPNETLKFTTNYHRPEE</sequence>